<keyword evidence="1" id="KW-0175">Coiled coil</keyword>
<feature type="region of interest" description="Disordered" evidence="2">
    <location>
        <begin position="586"/>
        <end position="638"/>
    </location>
</feature>
<evidence type="ECO:0000256" key="2">
    <source>
        <dbReference type="SAM" id="MobiDB-lite"/>
    </source>
</evidence>
<dbReference type="EMBL" id="JAFCIX010000328">
    <property type="protein sequence ID" value="KAH6594808.1"/>
    <property type="molecule type" value="Genomic_DNA"/>
</dbReference>
<organism evidence="4 5">
    <name type="scientific">Batrachochytrium salamandrivorans</name>
    <dbReference type="NCBI Taxonomy" id="1357716"/>
    <lineage>
        <taxon>Eukaryota</taxon>
        <taxon>Fungi</taxon>
        <taxon>Fungi incertae sedis</taxon>
        <taxon>Chytridiomycota</taxon>
        <taxon>Chytridiomycota incertae sedis</taxon>
        <taxon>Chytridiomycetes</taxon>
        <taxon>Rhizophydiales</taxon>
        <taxon>Rhizophydiales incertae sedis</taxon>
        <taxon>Batrachochytrium</taxon>
    </lineage>
</organism>
<evidence type="ECO:0000256" key="1">
    <source>
        <dbReference type="ARBA" id="ARBA00023054"/>
    </source>
</evidence>
<dbReference type="PANTHER" id="PTHR14882">
    <property type="entry name" value="COILED-COIL DOMAIN-CONTAINING 74A"/>
    <property type="match status" value="1"/>
</dbReference>
<protein>
    <recommendedName>
        <fullName evidence="3">CCDC92/74 N-terminal domain-containing protein</fullName>
    </recommendedName>
</protein>
<dbReference type="Proteomes" id="UP001648503">
    <property type="component" value="Unassembled WGS sequence"/>
</dbReference>
<reference evidence="4 5" key="1">
    <citation type="submission" date="2021-02" db="EMBL/GenBank/DDBJ databases">
        <title>Variation within the Batrachochytrium salamandrivorans European outbreak.</title>
        <authorList>
            <person name="Kelly M."/>
            <person name="Pasmans F."/>
            <person name="Shea T.P."/>
            <person name="Munoz J.F."/>
            <person name="Carranza S."/>
            <person name="Cuomo C.A."/>
            <person name="Martel A."/>
        </authorList>
    </citation>
    <scope>NUCLEOTIDE SEQUENCE [LARGE SCALE GENOMIC DNA]</scope>
    <source>
        <strain evidence="4 5">AMFP18/2</strain>
    </source>
</reference>
<feature type="domain" description="CCDC92/74 N-terminal" evidence="3">
    <location>
        <begin position="93"/>
        <end position="129"/>
    </location>
</feature>
<keyword evidence="5" id="KW-1185">Reference proteome</keyword>
<sequence>MTVLISNSKHHPTVNTHTFSIDEDAAVGTGGIHRCLSNLAHKVSPPQQESHKSVGLGSILSNHLISIPDLSSTAVYAPIALKKSDSSYAKHSSRIQSLERTIEYMQSQHSSMLTQLHEEIERLQTLATDAVMKSVVTEEQGETHRWKKSALGGFAIGLDLISSNARQPASFFQSKEGSATSKQGVEIKSRDMSNDIIRISQRMGSDLIDMVQDWASQDFDTRSLSKEAIAEAQAVKKSMRPNGSNNETTLEDSSDCNAGDPNESSIYILVNRERRKFQCVIERMNDESKRKQVEINRMRHEMEVVCGVLKLAGLKFDVKEFQNILQSHKFKQKNQQTTAIQLPIDFKMDIKSKISVLPPISKKDKQKRKENLHESVSNHQLCPLTQGEASGTVISPPTEEGPKNVSSRIRAIRYRSNPLFSSAPIVNANDAQRQDTMVKATHSTDVKIVSGTPDQETRTIEAMEMDREATEMDDDQVSAQYPLNKNMDYSDCAHSSYGENVHSIYNENIPEENRVAEVLNSDDLYSKVSLGLVRTTEVIQDPLRHVRIPSDSTSVIPRGDALHDESSKKMDMPMTIDATLFISEGKPQEEDSHLSSHSSNASSQLVDDGERSSVRQFSSYSSNNHAISHPQKIPEKSHTVGYVGRLIKSRLVRDKQSRDAQSRAM</sequence>
<proteinExistence type="predicted"/>
<evidence type="ECO:0000313" key="4">
    <source>
        <dbReference type="EMBL" id="KAH6594808.1"/>
    </source>
</evidence>
<feature type="compositionally biased region" description="Basic and acidic residues" evidence="2">
    <location>
        <begin position="361"/>
        <end position="373"/>
    </location>
</feature>
<comment type="caution">
    <text evidence="4">The sequence shown here is derived from an EMBL/GenBank/DDBJ whole genome shotgun (WGS) entry which is preliminary data.</text>
</comment>
<evidence type="ECO:0000313" key="5">
    <source>
        <dbReference type="Proteomes" id="UP001648503"/>
    </source>
</evidence>
<dbReference type="InterPro" id="IPR039496">
    <property type="entry name" value="CCDC92/74_N"/>
</dbReference>
<dbReference type="InterPro" id="IPR040370">
    <property type="entry name" value="CCDC74A/CCDC74B/CCDC92"/>
</dbReference>
<feature type="region of interest" description="Disordered" evidence="2">
    <location>
        <begin position="357"/>
        <end position="406"/>
    </location>
</feature>
<dbReference type="Pfam" id="PF14916">
    <property type="entry name" value="CCDC92"/>
    <property type="match status" value="1"/>
</dbReference>
<dbReference type="PANTHER" id="PTHR14882:SF1">
    <property type="entry name" value="CCDC92 DOMAIN-CONTAINING PROTEIN"/>
    <property type="match status" value="1"/>
</dbReference>
<feature type="region of interest" description="Disordered" evidence="2">
    <location>
        <begin position="234"/>
        <end position="258"/>
    </location>
</feature>
<evidence type="ECO:0000259" key="3">
    <source>
        <dbReference type="Pfam" id="PF14916"/>
    </source>
</evidence>
<name>A0ABQ8FAA9_9FUNG</name>
<accession>A0ABQ8FAA9</accession>
<gene>
    <name evidence="4" type="ORF">BASA50_006282</name>
</gene>